<dbReference type="InterPro" id="IPR003108">
    <property type="entry name" value="GAR_dom"/>
</dbReference>
<comment type="subcellular location">
    <subcellularLocation>
        <location evidence="1">Cytoplasm</location>
        <location evidence="1">Cytoskeleton</location>
    </subcellularLocation>
</comment>
<dbReference type="OrthoDB" id="10017054at2759"/>
<dbReference type="Proteomes" id="UP000310189">
    <property type="component" value="Unassembled WGS sequence"/>
</dbReference>
<feature type="compositionally biased region" description="Basic and acidic residues" evidence="4">
    <location>
        <begin position="499"/>
        <end position="508"/>
    </location>
</feature>
<feature type="domain" description="GAR" evidence="5">
    <location>
        <begin position="645"/>
        <end position="728"/>
    </location>
</feature>
<dbReference type="PROSITE" id="PS51460">
    <property type="entry name" value="GAR"/>
    <property type="match status" value="1"/>
</dbReference>
<feature type="region of interest" description="Disordered" evidence="4">
    <location>
        <begin position="486"/>
        <end position="640"/>
    </location>
</feature>
<dbReference type="AlphaFoldDB" id="A0A4V4LU49"/>
<evidence type="ECO:0000313" key="6">
    <source>
        <dbReference type="EMBL" id="TIA92923.1"/>
    </source>
</evidence>
<sequence>MDKVRGQHQQISNLLEAVQVIPKFNPFQGFDGDGREIPAQEELAGYIAQSQSIQADIEQFDDKELKEIAKSTSNKKLSKEDTDYLEVVLEAITVFESTIQLHDKSQLNLRLSQLRVDWNVQHTRCSDLIRTFAFHQPEGHLNNAIDILNSSSSAVDEMIEIVKVPDTFLDEQDKLENSLTQLISLIQTYNTLIHHLYLDSWLYVHQYPHQFDDLMALKQVIQSADTFQALHQEVYNQMELLDSVRKQTSAMIHINDEYNRLAAEVPAHDALAYFRSLVQDVIIIPDQSSQLLAQINTKVHNDVNDFLSQLNSKYGSYFSVVGIRDRAKSILDDSNIIAPLPAQDDHARLVEALNQVNCETPSSKHVAEECKGLLGQVVLLCQAGKQIDDADKVFSQLLNAIDEQKDTDGLHKAFQDNMANIPCIHDKRVSRHVNRLKTAFDEVIDMALDDDSLSTSQRSYRHRSSSIESSSSALSSLSLVDYKNPRARASSSSSSTHKKLFDVTHDEDVPPVPPLPNMKDWSRSPLNLPGPTPKSARKQKPRMLQPPGDSTPSHKHGLTKATLSSISRRANRVVSTPTPSKSPSDVGTSQKRVLSTSSSASSLKPPAMIDGTPTKSKSVAKKKSSSSFHSARSPRRSFKVPYRANPRSKLDLAVGKVVNSLPLSVNIERAVVAPTDSKKSYDSGKYWIGAPEPKLCFCRILRSNTVMVRVGGGWEELSKYLLTHYANLFAVDTVNSTPDVFLTPAKNRNAQNVYSPSSEHSPTPSPFMSPYRA</sequence>
<dbReference type="Gene3D" id="3.30.920.20">
    <property type="entry name" value="Gas2-like domain"/>
    <property type="match status" value="1"/>
</dbReference>
<organism evidence="6 7">
    <name type="scientific">Wallemia hederae</name>
    <dbReference type="NCBI Taxonomy" id="1540922"/>
    <lineage>
        <taxon>Eukaryota</taxon>
        <taxon>Fungi</taxon>
        <taxon>Dikarya</taxon>
        <taxon>Basidiomycota</taxon>
        <taxon>Wallemiomycotina</taxon>
        <taxon>Wallemiomycetes</taxon>
        <taxon>Wallemiales</taxon>
        <taxon>Wallemiaceae</taxon>
        <taxon>Wallemia</taxon>
    </lineage>
</organism>
<evidence type="ECO:0000259" key="5">
    <source>
        <dbReference type="PROSITE" id="PS51460"/>
    </source>
</evidence>
<dbReference type="EMBL" id="SPNW01000004">
    <property type="protein sequence ID" value="TIA92923.1"/>
    <property type="molecule type" value="Genomic_DNA"/>
</dbReference>
<protein>
    <recommendedName>
        <fullName evidence="5">GAR domain-containing protein</fullName>
    </recommendedName>
</protein>
<keyword evidence="7" id="KW-1185">Reference proteome</keyword>
<feature type="region of interest" description="Disordered" evidence="4">
    <location>
        <begin position="751"/>
        <end position="773"/>
    </location>
</feature>
<evidence type="ECO:0000256" key="4">
    <source>
        <dbReference type="SAM" id="MobiDB-lite"/>
    </source>
</evidence>
<evidence type="ECO:0000256" key="2">
    <source>
        <dbReference type="ARBA" id="ARBA00022490"/>
    </source>
</evidence>
<dbReference type="InterPro" id="IPR036534">
    <property type="entry name" value="GAR_dom_sf"/>
</dbReference>
<dbReference type="Pfam" id="PF02187">
    <property type="entry name" value="GAS2"/>
    <property type="match status" value="1"/>
</dbReference>
<accession>A0A4V4LU49</accession>
<reference evidence="6 7" key="1">
    <citation type="submission" date="2019-03" db="EMBL/GenBank/DDBJ databases">
        <title>Sequencing 23 genomes of Wallemia ichthyophaga.</title>
        <authorList>
            <person name="Gostincar C."/>
        </authorList>
    </citation>
    <scope>NUCLEOTIDE SEQUENCE [LARGE SCALE GENOMIC DNA]</scope>
    <source>
        <strain evidence="6 7">EXF-5753</strain>
    </source>
</reference>
<evidence type="ECO:0000256" key="3">
    <source>
        <dbReference type="ARBA" id="ARBA00023212"/>
    </source>
</evidence>
<keyword evidence="2" id="KW-0963">Cytoplasm</keyword>
<dbReference type="SUPFAM" id="SSF143575">
    <property type="entry name" value="GAS2 domain-like"/>
    <property type="match status" value="1"/>
</dbReference>
<evidence type="ECO:0000313" key="7">
    <source>
        <dbReference type="Proteomes" id="UP000310189"/>
    </source>
</evidence>
<feature type="compositionally biased region" description="Low complexity" evidence="4">
    <location>
        <begin position="575"/>
        <end position="584"/>
    </location>
</feature>
<dbReference type="SMART" id="SM00243">
    <property type="entry name" value="GAS2"/>
    <property type="match status" value="1"/>
</dbReference>
<evidence type="ECO:0000256" key="1">
    <source>
        <dbReference type="ARBA" id="ARBA00004245"/>
    </source>
</evidence>
<feature type="compositionally biased region" description="Polar residues" evidence="4">
    <location>
        <begin position="585"/>
        <end position="594"/>
    </location>
</feature>
<name>A0A4V4LU49_9BASI</name>
<proteinExistence type="predicted"/>
<dbReference type="GO" id="GO:0008017">
    <property type="term" value="F:microtubule binding"/>
    <property type="evidence" value="ECO:0007669"/>
    <property type="project" value="InterPro"/>
</dbReference>
<comment type="caution">
    <text evidence="6">The sequence shown here is derived from an EMBL/GenBank/DDBJ whole genome shotgun (WGS) entry which is preliminary data.</text>
</comment>
<dbReference type="GO" id="GO:0005856">
    <property type="term" value="C:cytoskeleton"/>
    <property type="evidence" value="ECO:0007669"/>
    <property type="project" value="UniProtKB-SubCell"/>
</dbReference>
<keyword evidence="3" id="KW-0206">Cytoskeleton</keyword>
<gene>
    <name evidence="6" type="ORF">E3P99_00431</name>
</gene>